<name>A0A5M3MA33_CONPW</name>
<protein>
    <recommendedName>
        <fullName evidence="3">Six-hairpin glycosidase</fullName>
    </recommendedName>
</protein>
<evidence type="ECO:0008006" key="3">
    <source>
        <dbReference type="Google" id="ProtNLM"/>
    </source>
</evidence>
<dbReference type="Proteomes" id="UP000053558">
    <property type="component" value="Unassembled WGS sequence"/>
</dbReference>
<sequence length="668" mass="73337">MVTMVIDRQTIVSSFNPTRNASSPSTPLQVGNGNFAFGADITGLQTFLPWAILSSWAWKNDTLPPGRTLEEAAAYTGKQWWNHDRLVTYKFGGDDPELEQWLIANPNRVNLGRVGLVFFGEDGMAENVTEVDMQEKTQVLDLWSGTLTSTFIWNGANVTVRTSAGQDMSVIGVSIDSSLFERGQLGVFLDFPWCDGSQKFEAPFVGYFNMTVMHTTNLTVLGEGEGVQAQIEHTMVNNTFFASVGGDAFSITRDSPDAHRYTLRPSALQSSPFSFTVGYSLSGNDSLPSAETIFADSADVWDAYWEQGGFVDLTSTQDSRAQELQRRIILSRYLMRVNEAGDYPSQESGLVNNGWVQQGWPAGGARWGKMSSPSGSSAPGEINELLIWQQPHPLVFAEYFYRAASASPSPVTAQQQILQDWLPVVNATANWMADFAWPNASTHVYDLGPPMYTVAEDTAPNGTVNPAFELAYWRFGLDLASAWLERLGELAPELWTAVQDGLAEYPVDEEDGLYAVYEGIPDDFWTNPMFINDHPATVGMYGWLPAVQGVNISRVNETAHMVWESWNITNLWGWDFPLLALNAARSGEASDAVDWLLHPLFQFDDAGYPIGGVRVPTPYFPGSGALLYAIGLMAGGWDADAYGGPGGGEGAGFPEDWVVRVEGIMRAL</sequence>
<dbReference type="RefSeq" id="XP_007774214.1">
    <property type="nucleotide sequence ID" value="XM_007776024.1"/>
</dbReference>
<gene>
    <name evidence="1" type="ORF">CONPUDRAFT_93307</name>
</gene>
<dbReference type="GeneID" id="19211572"/>
<reference evidence="2" key="1">
    <citation type="journal article" date="2012" name="Science">
        <title>The Paleozoic origin of enzymatic lignin decomposition reconstructed from 31 fungal genomes.</title>
        <authorList>
            <person name="Floudas D."/>
            <person name="Binder M."/>
            <person name="Riley R."/>
            <person name="Barry K."/>
            <person name="Blanchette R.A."/>
            <person name="Henrissat B."/>
            <person name="Martinez A.T."/>
            <person name="Otillar R."/>
            <person name="Spatafora J.W."/>
            <person name="Yadav J.S."/>
            <person name="Aerts A."/>
            <person name="Benoit I."/>
            <person name="Boyd A."/>
            <person name="Carlson A."/>
            <person name="Copeland A."/>
            <person name="Coutinho P.M."/>
            <person name="de Vries R.P."/>
            <person name="Ferreira P."/>
            <person name="Findley K."/>
            <person name="Foster B."/>
            <person name="Gaskell J."/>
            <person name="Glotzer D."/>
            <person name="Gorecki P."/>
            <person name="Heitman J."/>
            <person name="Hesse C."/>
            <person name="Hori C."/>
            <person name="Igarashi K."/>
            <person name="Jurgens J.A."/>
            <person name="Kallen N."/>
            <person name="Kersten P."/>
            <person name="Kohler A."/>
            <person name="Kuees U."/>
            <person name="Kumar T.K.A."/>
            <person name="Kuo A."/>
            <person name="LaButti K."/>
            <person name="Larrondo L.F."/>
            <person name="Lindquist E."/>
            <person name="Ling A."/>
            <person name="Lombard V."/>
            <person name="Lucas S."/>
            <person name="Lundell T."/>
            <person name="Martin R."/>
            <person name="McLaughlin D.J."/>
            <person name="Morgenstern I."/>
            <person name="Morin E."/>
            <person name="Murat C."/>
            <person name="Nagy L.G."/>
            <person name="Nolan M."/>
            <person name="Ohm R.A."/>
            <person name="Patyshakuliyeva A."/>
            <person name="Rokas A."/>
            <person name="Ruiz-Duenas F.J."/>
            <person name="Sabat G."/>
            <person name="Salamov A."/>
            <person name="Samejima M."/>
            <person name="Schmutz J."/>
            <person name="Slot J.C."/>
            <person name="St John F."/>
            <person name="Stenlid J."/>
            <person name="Sun H."/>
            <person name="Sun S."/>
            <person name="Syed K."/>
            <person name="Tsang A."/>
            <person name="Wiebenga A."/>
            <person name="Young D."/>
            <person name="Pisabarro A."/>
            <person name="Eastwood D.C."/>
            <person name="Martin F."/>
            <person name="Cullen D."/>
            <person name="Grigoriev I.V."/>
            <person name="Hibbett D.S."/>
        </authorList>
    </citation>
    <scope>NUCLEOTIDE SEQUENCE [LARGE SCALE GENOMIC DNA]</scope>
    <source>
        <strain evidence="2">RWD-64-598 SS2</strain>
    </source>
</reference>
<dbReference type="EMBL" id="JH711588">
    <property type="protein sequence ID" value="EIW75495.1"/>
    <property type="molecule type" value="Genomic_DNA"/>
</dbReference>
<organism evidence="1 2">
    <name type="scientific">Coniophora puteana (strain RWD-64-598)</name>
    <name type="common">Brown rot fungus</name>
    <dbReference type="NCBI Taxonomy" id="741705"/>
    <lineage>
        <taxon>Eukaryota</taxon>
        <taxon>Fungi</taxon>
        <taxon>Dikarya</taxon>
        <taxon>Basidiomycota</taxon>
        <taxon>Agaricomycotina</taxon>
        <taxon>Agaricomycetes</taxon>
        <taxon>Agaricomycetidae</taxon>
        <taxon>Boletales</taxon>
        <taxon>Coniophorineae</taxon>
        <taxon>Coniophoraceae</taxon>
        <taxon>Coniophora</taxon>
    </lineage>
</organism>
<keyword evidence="2" id="KW-1185">Reference proteome</keyword>
<dbReference type="OMA" id="KFHMEMY"/>
<evidence type="ECO:0000313" key="2">
    <source>
        <dbReference type="Proteomes" id="UP000053558"/>
    </source>
</evidence>
<evidence type="ECO:0000313" key="1">
    <source>
        <dbReference type="EMBL" id="EIW75495.1"/>
    </source>
</evidence>
<dbReference type="GO" id="GO:0005975">
    <property type="term" value="P:carbohydrate metabolic process"/>
    <property type="evidence" value="ECO:0007669"/>
    <property type="project" value="InterPro"/>
</dbReference>
<accession>A0A5M3MA33</accession>
<dbReference type="InterPro" id="IPR008928">
    <property type="entry name" value="6-hairpin_glycosidase_sf"/>
</dbReference>
<dbReference type="KEGG" id="cput:CONPUDRAFT_93307"/>
<dbReference type="SUPFAM" id="SSF48208">
    <property type="entry name" value="Six-hairpin glycosidases"/>
    <property type="match status" value="1"/>
</dbReference>
<comment type="caution">
    <text evidence="1">The sequence shown here is derived from an EMBL/GenBank/DDBJ whole genome shotgun (WGS) entry which is preliminary data.</text>
</comment>
<proteinExistence type="predicted"/>
<dbReference type="OrthoDB" id="3534988at2759"/>
<dbReference type="AlphaFoldDB" id="A0A5M3MA33"/>